<protein>
    <submittedName>
        <fullName evidence="1">Meckelin</fullName>
    </submittedName>
</protein>
<dbReference type="Pfam" id="PF09773">
    <property type="entry name" value="Meckelin"/>
    <property type="match status" value="1"/>
</dbReference>
<feature type="non-terminal residue" evidence="1">
    <location>
        <position position="113"/>
    </location>
</feature>
<dbReference type="InterPro" id="IPR019170">
    <property type="entry name" value="Meckelin"/>
</dbReference>
<dbReference type="PANTHER" id="PTHR21274">
    <property type="entry name" value="MECKELIN"/>
    <property type="match status" value="1"/>
</dbReference>
<dbReference type="Proteomes" id="UP000076502">
    <property type="component" value="Unassembled WGS sequence"/>
</dbReference>
<evidence type="ECO:0000313" key="1">
    <source>
        <dbReference type="EMBL" id="KZC13759.1"/>
    </source>
</evidence>
<dbReference type="PANTHER" id="PTHR21274:SF0">
    <property type="entry name" value="MECKELIN"/>
    <property type="match status" value="1"/>
</dbReference>
<keyword evidence="2" id="KW-1185">Reference proteome</keyword>
<dbReference type="GO" id="GO:0036038">
    <property type="term" value="C:MKS complex"/>
    <property type="evidence" value="ECO:0007669"/>
    <property type="project" value="InterPro"/>
</dbReference>
<feature type="non-terminal residue" evidence="1">
    <location>
        <position position="1"/>
    </location>
</feature>
<gene>
    <name evidence="1" type="ORF">WN55_05662</name>
</gene>
<dbReference type="EMBL" id="KQ435012">
    <property type="protein sequence ID" value="KZC13759.1"/>
    <property type="molecule type" value="Genomic_DNA"/>
</dbReference>
<dbReference type="STRING" id="178035.A0A154PPG5"/>
<name>A0A154PPG5_DUFNO</name>
<reference evidence="1 2" key="1">
    <citation type="submission" date="2015-07" db="EMBL/GenBank/DDBJ databases">
        <title>The genome of Dufourea novaeangliae.</title>
        <authorList>
            <person name="Pan H."/>
            <person name="Kapheim K."/>
        </authorList>
    </citation>
    <scope>NUCLEOTIDE SEQUENCE [LARGE SCALE GENOMIC DNA]</scope>
    <source>
        <strain evidence="1">0120121106</strain>
        <tissue evidence="1">Whole body</tissue>
    </source>
</reference>
<sequence>YSIQWLLFGVLYERCNTNKMQEFINLCSTVNISIFILPYNYYGFYIHGRSVHGISDTDLPTLINNLEKERNNLCACKGLVPGTNQQTFILSLTKTFRIILTEFSNQSKIVGII</sequence>
<dbReference type="GO" id="GO:0060271">
    <property type="term" value="P:cilium assembly"/>
    <property type="evidence" value="ECO:0007669"/>
    <property type="project" value="InterPro"/>
</dbReference>
<evidence type="ECO:0000313" key="2">
    <source>
        <dbReference type="Proteomes" id="UP000076502"/>
    </source>
</evidence>
<dbReference type="OrthoDB" id="419138at2759"/>
<organism evidence="1 2">
    <name type="scientific">Dufourea novaeangliae</name>
    <name type="common">Sweat bee</name>
    <dbReference type="NCBI Taxonomy" id="178035"/>
    <lineage>
        <taxon>Eukaryota</taxon>
        <taxon>Metazoa</taxon>
        <taxon>Ecdysozoa</taxon>
        <taxon>Arthropoda</taxon>
        <taxon>Hexapoda</taxon>
        <taxon>Insecta</taxon>
        <taxon>Pterygota</taxon>
        <taxon>Neoptera</taxon>
        <taxon>Endopterygota</taxon>
        <taxon>Hymenoptera</taxon>
        <taxon>Apocrita</taxon>
        <taxon>Aculeata</taxon>
        <taxon>Apoidea</taxon>
        <taxon>Anthophila</taxon>
        <taxon>Halictidae</taxon>
        <taxon>Rophitinae</taxon>
        <taxon>Dufourea</taxon>
    </lineage>
</organism>
<dbReference type="AlphaFoldDB" id="A0A154PPG5"/>
<accession>A0A154PPG5</accession>
<proteinExistence type="predicted"/>